<evidence type="ECO:0000313" key="2">
    <source>
        <dbReference type="EMBL" id="KAK3798311.1"/>
    </source>
</evidence>
<proteinExistence type="predicted"/>
<organism evidence="2 3">
    <name type="scientific">Elysia crispata</name>
    <name type="common">lettuce slug</name>
    <dbReference type="NCBI Taxonomy" id="231223"/>
    <lineage>
        <taxon>Eukaryota</taxon>
        <taxon>Metazoa</taxon>
        <taxon>Spiralia</taxon>
        <taxon>Lophotrochozoa</taxon>
        <taxon>Mollusca</taxon>
        <taxon>Gastropoda</taxon>
        <taxon>Heterobranchia</taxon>
        <taxon>Euthyneura</taxon>
        <taxon>Panpulmonata</taxon>
        <taxon>Sacoglossa</taxon>
        <taxon>Placobranchoidea</taxon>
        <taxon>Plakobranchidae</taxon>
        <taxon>Elysia</taxon>
    </lineage>
</organism>
<gene>
    <name evidence="2" type="ORF">RRG08_012744</name>
</gene>
<accession>A0AAE1B3K5</accession>
<dbReference type="AlphaFoldDB" id="A0AAE1B3K5"/>
<protein>
    <submittedName>
        <fullName evidence="2">Uncharacterized protein</fullName>
    </submittedName>
</protein>
<evidence type="ECO:0000313" key="3">
    <source>
        <dbReference type="Proteomes" id="UP001283361"/>
    </source>
</evidence>
<dbReference type="Proteomes" id="UP001283361">
    <property type="component" value="Unassembled WGS sequence"/>
</dbReference>
<evidence type="ECO:0000256" key="1">
    <source>
        <dbReference type="SAM" id="MobiDB-lite"/>
    </source>
</evidence>
<dbReference type="EMBL" id="JAWDGP010000697">
    <property type="protein sequence ID" value="KAK3798311.1"/>
    <property type="molecule type" value="Genomic_DNA"/>
</dbReference>
<feature type="region of interest" description="Disordered" evidence="1">
    <location>
        <begin position="1"/>
        <end position="20"/>
    </location>
</feature>
<reference evidence="2" key="1">
    <citation type="journal article" date="2023" name="G3 (Bethesda)">
        <title>A reference genome for the long-term kleptoplast-retaining sea slug Elysia crispata morphotype clarki.</title>
        <authorList>
            <person name="Eastman K.E."/>
            <person name="Pendleton A.L."/>
            <person name="Shaikh M.A."/>
            <person name="Suttiyut T."/>
            <person name="Ogas R."/>
            <person name="Tomko P."/>
            <person name="Gavelis G."/>
            <person name="Widhalm J.R."/>
            <person name="Wisecaver J.H."/>
        </authorList>
    </citation>
    <scope>NUCLEOTIDE SEQUENCE</scope>
    <source>
        <strain evidence="2">ECLA1</strain>
    </source>
</reference>
<comment type="caution">
    <text evidence="2">The sequence shown here is derived from an EMBL/GenBank/DDBJ whole genome shotgun (WGS) entry which is preliminary data.</text>
</comment>
<name>A0AAE1B3K5_9GAST</name>
<sequence length="20" mass="2358">DWQSNLTAEDQRYLNGKTMS</sequence>
<feature type="non-terminal residue" evidence="2">
    <location>
        <position position="1"/>
    </location>
</feature>
<keyword evidence="3" id="KW-1185">Reference proteome</keyword>